<keyword evidence="3" id="KW-1185">Reference proteome</keyword>
<name>A0ABQ4MIW6_9BACL</name>
<sequence>MTIKNQKTIEFVNTCGCLVDEEKLKEAVLWYAKKPVMAKKKIFMHGKYPAVAIGKEKIHVHRLLMMYKEGRKLDYTEYVHHIDENKKNANYENLQIVYQRDHQSFHNKGKVFTEQHRERISMANRRRRGVRHRKRRVIPNEELLAMVGKGMSINSIAKHFGVDWSTIKSRLNDNLDIQEASNG</sequence>
<gene>
    <name evidence="2" type="ORF">J42TS3_49690</name>
</gene>
<dbReference type="EMBL" id="BOSL01000026">
    <property type="protein sequence ID" value="GIP55934.1"/>
    <property type="molecule type" value="Genomic_DNA"/>
</dbReference>
<organism evidence="2 3">
    <name type="scientific">Paenibacillus vini</name>
    <dbReference type="NCBI Taxonomy" id="1476024"/>
    <lineage>
        <taxon>Bacteria</taxon>
        <taxon>Bacillati</taxon>
        <taxon>Bacillota</taxon>
        <taxon>Bacilli</taxon>
        <taxon>Bacillales</taxon>
        <taxon>Paenibacillaceae</taxon>
        <taxon>Paenibacillus</taxon>
    </lineage>
</organism>
<protein>
    <recommendedName>
        <fullName evidence="1">HNH nuclease domain-containing protein</fullName>
    </recommendedName>
</protein>
<dbReference type="InterPro" id="IPR044925">
    <property type="entry name" value="His-Me_finger_sf"/>
</dbReference>
<dbReference type="Gene3D" id="3.90.75.20">
    <property type="match status" value="1"/>
</dbReference>
<evidence type="ECO:0000313" key="3">
    <source>
        <dbReference type="Proteomes" id="UP000679992"/>
    </source>
</evidence>
<dbReference type="Pfam" id="PF13392">
    <property type="entry name" value="HNH_3"/>
    <property type="match status" value="1"/>
</dbReference>
<feature type="domain" description="HNH nuclease" evidence="1">
    <location>
        <begin position="59"/>
        <end position="103"/>
    </location>
</feature>
<evidence type="ECO:0000259" key="1">
    <source>
        <dbReference type="Pfam" id="PF13392"/>
    </source>
</evidence>
<reference evidence="2 3" key="1">
    <citation type="submission" date="2021-03" db="EMBL/GenBank/DDBJ databases">
        <title>Antimicrobial resistance genes in bacteria isolated from Japanese honey, and their potential for conferring macrolide and lincosamide resistance in the American foulbrood pathogen Paenibacillus larvae.</title>
        <authorList>
            <person name="Okamoto M."/>
            <person name="Kumagai M."/>
            <person name="Kanamori H."/>
            <person name="Takamatsu D."/>
        </authorList>
    </citation>
    <scope>NUCLEOTIDE SEQUENCE [LARGE SCALE GENOMIC DNA]</scope>
    <source>
        <strain evidence="2 3">J42TS3</strain>
    </source>
</reference>
<proteinExistence type="predicted"/>
<evidence type="ECO:0000313" key="2">
    <source>
        <dbReference type="EMBL" id="GIP55934.1"/>
    </source>
</evidence>
<dbReference type="InterPro" id="IPR003615">
    <property type="entry name" value="HNH_nuc"/>
</dbReference>
<comment type="caution">
    <text evidence="2">The sequence shown here is derived from an EMBL/GenBank/DDBJ whole genome shotgun (WGS) entry which is preliminary data.</text>
</comment>
<dbReference type="Proteomes" id="UP000679992">
    <property type="component" value="Unassembled WGS sequence"/>
</dbReference>
<accession>A0ABQ4MIW6</accession>
<dbReference type="SUPFAM" id="SSF54060">
    <property type="entry name" value="His-Me finger endonucleases"/>
    <property type="match status" value="1"/>
</dbReference>
<dbReference type="RefSeq" id="WP_213656682.1">
    <property type="nucleotide sequence ID" value="NZ_BOSL01000026.1"/>
</dbReference>